<dbReference type="RefSeq" id="WP_131959620.1">
    <property type="nucleotide sequence ID" value="NZ_SMFL01000006.1"/>
</dbReference>
<reference evidence="1 2" key="1">
    <citation type="submission" date="2019-03" db="EMBL/GenBank/DDBJ databases">
        <title>Dyadobacter AR-3-6 sp. nov., isolated from arctic soil.</title>
        <authorList>
            <person name="Chaudhary D.K."/>
        </authorList>
    </citation>
    <scope>NUCLEOTIDE SEQUENCE [LARGE SCALE GENOMIC DNA]</scope>
    <source>
        <strain evidence="1 2">AR-3-6</strain>
    </source>
</reference>
<dbReference type="EMBL" id="SMFL01000006">
    <property type="protein sequence ID" value="TDE13743.1"/>
    <property type="molecule type" value="Genomic_DNA"/>
</dbReference>
<organism evidence="1 2">
    <name type="scientific">Dyadobacter psychrotolerans</name>
    <dbReference type="NCBI Taxonomy" id="2541721"/>
    <lineage>
        <taxon>Bacteria</taxon>
        <taxon>Pseudomonadati</taxon>
        <taxon>Bacteroidota</taxon>
        <taxon>Cytophagia</taxon>
        <taxon>Cytophagales</taxon>
        <taxon>Spirosomataceae</taxon>
        <taxon>Dyadobacter</taxon>
    </lineage>
</organism>
<keyword evidence="2" id="KW-1185">Reference proteome</keyword>
<dbReference type="AlphaFoldDB" id="A0A4R5DSB6"/>
<dbReference type="Proteomes" id="UP000294850">
    <property type="component" value="Unassembled WGS sequence"/>
</dbReference>
<accession>A0A4R5DSB6</accession>
<comment type="caution">
    <text evidence="1">The sequence shown here is derived from an EMBL/GenBank/DDBJ whole genome shotgun (WGS) entry which is preliminary data.</text>
</comment>
<name>A0A4R5DSB6_9BACT</name>
<dbReference type="OrthoDB" id="840060at2"/>
<evidence type="ECO:0000313" key="2">
    <source>
        <dbReference type="Proteomes" id="UP000294850"/>
    </source>
</evidence>
<proteinExistence type="predicted"/>
<sequence length="66" mass="8078">MASMLEYIKIILQKVSFDRRLFEKELRKAIRMLMPAEVKRLRMWCYERYSAAYLPVLNTCFARFHT</sequence>
<evidence type="ECO:0000313" key="1">
    <source>
        <dbReference type="EMBL" id="TDE13743.1"/>
    </source>
</evidence>
<protein>
    <submittedName>
        <fullName evidence="1">Uncharacterized protein</fullName>
    </submittedName>
</protein>
<gene>
    <name evidence="1" type="ORF">E0F88_17745</name>
</gene>